<feature type="domain" description="NAD-dependent epimerase/dehydratase" evidence="1">
    <location>
        <begin position="5"/>
        <end position="193"/>
    </location>
</feature>
<comment type="caution">
    <text evidence="2">The sequence shown here is derived from an EMBL/GenBank/DDBJ whole genome shotgun (WGS) entry which is preliminary data.</text>
</comment>
<gene>
    <name evidence="2" type="ORF">D1164_13600</name>
</gene>
<evidence type="ECO:0000259" key="1">
    <source>
        <dbReference type="Pfam" id="PF01370"/>
    </source>
</evidence>
<dbReference type="EMBL" id="QWET01000009">
    <property type="protein sequence ID" value="RIH64670.1"/>
    <property type="molecule type" value="Genomic_DNA"/>
</dbReference>
<protein>
    <submittedName>
        <fullName evidence="2">NAD-dependent epimerase/dehydratase family protein</fullName>
    </submittedName>
</protein>
<dbReference type="InterPro" id="IPR051783">
    <property type="entry name" value="NAD(P)-dependent_oxidoreduct"/>
</dbReference>
<dbReference type="Pfam" id="PF01370">
    <property type="entry name" value="Epimerase"/>
    <property type="match status" value="1"/>
</dbReference>
<organism evidence="2 3">
    <name type="scientific">Mariniphaga sediminis</name>
    <dbReference type="NCBI Taxonomy" id="1628158"/>
    <lineage>
        <taxon>Bacteria</taxon>
        <taxon>Pseudomonadati</taxon>
        <taxon>Bacteroidota</taxon>
        <taxon>Bacteroidia</taxon>
        <taxon>Marinilabiliales</taxon>
        <taxon>Prolixibacteraceae</taxon>
        <taxon>Mariniphaga</taxon>
    </lineage>
</organism>
<dbReference type="AlphaFoldDB" id="A0A399D2Q6"/>
<keyword evidence="3" id="KW-1185">Reference proteome</keyword>
<proteinExistence type="predicted"/>
<dbReference type="Gene3D" id="3.40.50.720">
    <property type="entry name" value="NAD(P)-binding Rossmann-like Domain"/>
    <property type="match status" value="1"/>
</dbReference>
<dbReference type="Proteomes" id="UP000266441">
    <property type="component" value="Unassembled WGS sequence"/>
</dbReference>
<sequence>MNKKVLVTGANGLLGSHVVRELLKRDYQVRVLVRPGSDLRALTNLKVDFFNGQITQKEDIEKAVKGCSYIVHSAARTSPKPSALEAYKKVNIDSTQFIFEAGKRHGIERLVFVSTANCFGNGTKANPGSEKHPFLPWLKDSGYAYSKYLAQQWVLKETKAGSMDAVVVNPTFIIGSTPGSRSSGQIFSHILNKKIAFYPPGGKNFVEAEAAATGVVNALEKGITGECYLLAGENLSYREFFHLTAHVAGQRSILIPIPAFLLMMLGHWGDFSEKVLRRPIQLTSANARMLCLGNYFTPKKAIEELELPMVPAKKAIEKAIQ</sequence>
<dbReference type="SUPFAM" id="SSF51735">
    <property type="entry name" value="NAD(P)-binding Rossmann-fold domains"/>
    <property type="match status" value="1"/>
</dbReference>
<reference evidence="2 3" key="1">
    <citation type="journal article" date="2015" name="Int. J. Syst. Evol. Microbiol.">
        <title>Mariniphaga sediminis sp. nov., isolated from coastal sediment.</title>
        <authorList>
            <person name="Wang F.Q."/>
            <person name="Shen Q.Y."/>
            <person name="Chen G.J."/>
            <person name="Du Z.J."/>
        </authorList>
    </citation>
    <scope>NUCLEOTIDE SEQUENCE [LARGE SCALE GENOMIC DNA]</scope>
    <source>
        <strain evidence="2 3">SY21</strain>
    </source>
</reference>
<dbReference type="InterPro" id="IPR001509">
    <property type="entry name" value="Epimerase_deHydtase"/>
</dbReference>
<dbReference type="RefSeq" id="WP_119350542.1">
    <property type="nucleotide sequence ID" value="NZ_QWET01000009.1"/>
</dbReference>
<dbReference type="OrthoDB" id="1490291at2"/>
<evidence type="ECO:0000313" key="3">
    <source>
        <dbReference type="Proteomes" id="UP000266441"/>
    </source>
</evidence>
<evidence type="ECO:0000313" key="2">
    <source>
        <dbReference type="EMBL" id="RIH64670.1"/>
    </source>
</evidence>
<dbReference type="PANTHER" id="PTHR48079:SF6">
    <property type="entry name" value="NAD(P)-BINDING DOMAIN-CONTAINING PROTEIN-RELATED"/>
    <property type="match status" value="1"/>
</dbReference>
<dbReference type="GO" id="GO:0004029">
    <property type="term" value="F:aldehyde dehydrogenase (NAD+) activity"/>
    <property type="evidence" value="ECO:0007669"/>
    <property type="project" value="TreeGrafter"/>
</dbReference>
<accession>A0A399D2Q6</accession>
<dbReference type="GO" id="GO:0005737">
    <property type="term" value="C:cytoplasm"/>
    <property type="evidence" value="ECO:0007669"/>
    <property type="project" value="TreeGrafter"/>
</dbReference>
<dbReference type="InterPro" id="IPR036291">
    <property type="entry name" value="NAD(P)-bd_dom_sf"/>
</dbReference>
<name>A0A399D2Q6_9BACT</name>
<dbReference type="PANTHER" id="PTHR48079">
    <property type="entry name" value="PROTEIN YEEZ"/>
    <property type="match status" value="1"/>
</dbReference>